<dbReference type="SUPFAM" id="SSF56281">
    <property type="entry name" value="Metallo-hydrolase/oxidoreductase"/>
    <property type="match status" value="1"/>
</dbReference>
<protein>
    <submittedName>
        <fullName evidence="2">MBL fold metallo-hydrolase</fullName>
    </submittedName>
</protein>
<reference evidence="2" key="1">
    <citation type="submission" date="2021-03" db="EMBL/GenBank/DDBJ databases">
        <title>Antimicrobial resistance genes in bacteria isolated from Japanese honey, and their potential for conferring macrolide and lincosamide resistance in the American foulbrood pathogen Paenibacillus larvae.</title>
        <authorList>
            <person name="Okamoto M."/>
            <person name="Kumagai M."/>
            <person name="Kanamori H."/>
            <person name="Takamatsu D."/>
        </authorList>
    </citation>
    <scope>NUCLEOTIDE SEQUENCE</scope>
    <source>
        <strain evidence="2">J43TS3</strain>
    </source>
</reference>
<dbReference type="Proteomes" id="UP000676917">
    <property type="component" value="Unassembled WGS sequence"/>
</dbReference>
<feature type="domain" description="Metallo-beta-lactamase" evidence="1">
    <location>
        <begin position="38"/>
        <end position="248"/>
    </location>
</feature>
<evidence type="ECO:0000313" key="2">
    <source>
        <dbReference type="EMBL" id="GIO27185.1"/>
    </source>
</evidence>
<dbReference type="AlphaFoldDB" id="A0A919XAM7"/>
<dbReference type="SMART" id="SM00849">
    <property type="entry name" value="Lactamase_B"/>
    <property type="match status" value="1"/>
</dbReference>
<accession>A0A919XAM7</accession>
<proteinExistence type="predicted"/>
<name>A0A919XAM7_9BACI</name>
<dbReference type="PANTHER" id="PTHR42951">
    <property type="entry name" value="METALLO-BETA-LACTAMASE DOMAIN-CONTAINING"/>
    <property type="match status" value="1"/>
</dbReference>
<dbReference type="PANTHER" id="PTHR42951:SF17">
    <property type="entry name" value="METALLO-BETA-LACTAMASE DOMAIN-CONTAINING PROTEIN"/>
    <property type="match status" value="1"/>
</dbReference>
<sequence>MDKEIHDMKDSRFIPMTSIQNMMGQEVAEDVYYYTTQIVNIIFIGKAGDDKWYLIDAGMPNSASEIRRQAEERFGQGAKPEAIILTHGHFDHVGGLVDLLVDWDVPVFAHEAEFPYLTGEKSYPEPDITVEGGILAKISSIYPNEPITIGRYLKALPKDHQVPGLEEWKWIHTPGHSEGHVSFYREKDGLLISGDAVITVKQDSFYKVLTQKPEVCGPPRYLTPDWNAARQSVIALYELRPKTMISGHGIYMEGDELEHGLSHLVDHFDEVAVPDYGKYV</sequence>
<dbReference type="RefSeq" id="WP_212920686.1">
    <property type="nucleotide sequence ID" value="NZ_BORP01000003.1"/>
</dbReference>
<comment type="caution">
    <text evidence="2">The sequence shown here is derived from an EMBL/GenBank/DDBJ whole genome shotgun (WGS) entry which is preliminary data.</text>
</comment>
<evidence type="ECO:0000313" key="3">
    <source>
        <dbReference type="Proteomes" id="UP000676917"/>
    </source>
</evidence>
<keyword evidence="3" id="KW-1185">Reference proteome</keyword>
<evidence type="ECO:0000259" key="1">
    <source>
        <dbReference type="SMART" id="SM00849"/>
    </source>
</evidence>
<dbReference type="InterPro" id="IPR036866">
    <property type="entry name" value="RibonucZ/Hydroxyglut_hydro"/>
</dbReference>
<gene>
    <name evidence="2" type="ORF">J43TS3_17960</name>
</gene>
<dbReference type="Pfam" id="PF00753">
    <property type="entry name" value="Lactamase_B"/>
    <property type="match status" value="1"/>
</dbReference>
<dbReference type="InterPro" id="IPR001279">
    <property type="entry name" value="Metallo-B-lactamas"/>
</dbReference>
<dbReference type="CDD" id="cd07721">
    <property type="entry name" value="yflN-like_MBL-fold"/>
    <property type="match status" value="1"/>
</dbReference>
<dbReference type="EMBL" id="BORP01000003">
    <property type="protein sequence ID" value="GIO27185.1"/>
    <property type="molecule type" value="Genomic_DNA"/>
</dbReference>
<organism evidence="2 3">
    <name type="scientific">Ornithinibacillus bavariensis</name>
    <dbReference type="NCBI Taxonomy" id="545502"/>
    <lineage>
        <taxon>Bacteria</taxon>
        <taxon>Bacillati</taxon>
        <taxon>Bacillota</taxon>
        <taxon>Bacilli</taxon>
        <taxon>Bacillales</taxon>
        <taxon>Bacillaceae</taxon>
        <taxon>Ornithinibacillus</taxon>
    </lineage>
</organism>
<dbReference type="Gene3D" id="3.60.15.10">
    <property type="entry name" value="Ribonuclease Z/Hydroxyacylglutathione hydrolase-like"/>
    <property type="match status" value="1"/>
</dbReference>
<dbReference type="InterPro" id="IPR050855">
    <property type="entry name" value="NDM-1-like"/>
</dbReference>